<organism evidence="3 4">
    <name type="scientific">Aquimarina gracilis</name>
    <dbReference type="NCBI Taxonomy" id="874422"/>
    <lineage>
        <taxon>Bacteria</taxon>
        <taxon>Pseudomonadati</taxon>
        <taxon>Bacteroidota</taxon>
        <taxon>Flavobacteriia</taxon>
        <taxon>Flavobacteriales</taxon>
        <taxon>Flavobacteriaceae</taxon>
        <taxon>Aquimarina</taxon>
    </lineage>
</organism>
<gene>
    <name evidence="3" type="ORF">U6A24_13475</name>
</gene>
<dbReference type="EMBL" id="JAYKLX010000006">
    <property type="protein sequence ID" value="MEB3346482.1"/>
    <property type="molecule type" value="Genomic_DNA"/>
</dbReference>
<sequence length="304" mass="34705">MILICGIPTETPVALLIQQLENNKLPYLLFNQRDFISTNMVYKIVNGKIQGTIRLNDSTVDLNKITGVYNRLINFMSIPEYEDTKDEAVRHHCAKLHDTINQWLEVTDAKVVNKNSSMISNMSKPFQTQLISDFDLDIPETIITNQPEEVVSFLKEKERVIYKSASGVRSIVQELTEEDIPKLKKICWCPTQFQEYVEGNNIRVHVLGDQVFSTLIKSSATDYRYDSDTEYIPVNLPDTINRACIALTKSLDMCFSGVDLKYDESKDRYTCFEVNPSPAYSHYEKHSGQKISHALANYLLGNVA</sequence>
<dbReference type="PROSITE" id="PS50975">
    <property type="entry name" value="ATP_GRASP"/>
    <property type="match status" value="1"/>
</dbReference>
<dbReference type="Pfam" id="PF08443">
    <property type="entry name" value="RimK"/>
    <property type="match status" value="1"/>
</dbReference>
<comment type="caution">
    <text evidence="3">The sequence shown here is derived from an EMBL/GenBank/DDBJ whole genome shotgun (WGS) entry which is preliminary data.</text>
</comment>
<dbReference type="RefSeq" id="WP_324180511.1">
    <property type="nucleotide sequence ID" value="NZ_BAABAW010000006.1"/>
</dbReference>
<dbReference type="PANTHER" id="PTHR21621">
    <property type="entry name" value="RIBOSOMAL PROTEIN S6 MODIFICATION PROTEIN"/>
    <property type="match status" value="1"/>
</dbReference>
<evidence type="ECO:0000313" key="3">
    <source>
        <dbReference type="EMBL" id="MEB3346482.1"/>
    </source>
</evidence>
<accession>A0ABU5ZX89</accession>
<dbReference type="InterPro" id="IPR011761">
    <property type="entry name" value="ATP-grasp"/>
</dbReference>
<reference evidence="3 4" key="1">
    <citation type="journal article" date="2013" name="Int. J. Syst. Evol. Microbiol.">
        <title>Aquimarina gracilis sp. nov., isolated from the gut microflora of a mussel, Mytilus coruscus, and emended description of Aquimarina spongiae.</title>
        <authorList>
            <person name="Park S.C."/>
            <person name="Choe H.N."/>
            <person name="Baik K.S."/>
            <person name="Seong C.N."/>
        </authorList>
    </citation>
    <scope>NUCLEOTIDE SEQUENCE [LARGE SCALE GENOMIC DNA]</scope>
    <source>
        <strain evidence="3 4">PSC32</strain>
    </source>
</reference>
<proteinExistence type="predicted"/>
<keyword evidence="1" id="KW-0067">ATP-binding</keyword>
<protein>
    <recommendedName>
        <fullName evidence="2">ATP-grasp domain-containing protein</fullName>
    </recommendedName>
</protein>
<dbReference type="InterPro" id="IPR013651">
    <property type="entry name" value="ATP-grasp_RimK-type"/>
</dbReference>
<dbReference type="PANTHER" id="PTHR21621:SF0">
    <property type="entry name" value="BETA-CITRYLGLUTAMATE SYNTHASE B-RELATED"/>
    <property type="match status" value="1"/>
</dbReference>
<dbReference type="Gene3D" id="3.30.470.20">
    <property type="entry name" value="ATP-grasp fold, B domain"/>
    <property type="match status" value="1"/>
</dbReference>
<dbReference type="SUPFAM" id="SSF56059">
    <property type="entry name" value="Glutathione synthetase ATP-binding domain-like"/>
    <property type="match status" value="1"/>
</dbReference>
<evidence type="ECO:0000313" key="4">
    <source>
        <dbReference type="Proteomes" id="UP001327027"/>
    </source>
</evidence>
<dbReference type="Proteomes" id="UP001327027">
    <property type="component" value="Unassembled WGS sequence"/>
</dbReference>
<evidence type="ECO:0000256" key="1">
    <source>
        <dbReference type="PROSITE-ProRule" id="PRU00409"/>
    </source>
</evidence>
<name>A0ABU5ZX89_9FLAO</name>
<keyword evidence="4" id="KW-1185">Reference proteome</keyword>
<evidence type="ECO:0000259" key="2">
    <source>
        <dbReference type="PROSITE" id="PS50975"/>
    </source>
</evidence>
<feature type="domain" description="ATP-grasp" evidence="2">
    <location>
        <begin position="128"/>
        <end position="300"/>
    </location>
</feature>
<keyword evidence="1" id="KW-0547">Nucleotide-binding</keyword>